<dbReference type="InterPro" id="IPR001079">
    <property type="entry name" value="Galectin_CRD"/>
</dbReference>
<dbReference type="AlphaFoldDB" id="A0AAV4BUX0"/>
<keyword evidence="1 2" id="KW-0430">Lectin</keyword>
<evidence type="ECO:0000256" key="3">
    <source>
        <dbReference type="SAM" id="SignalP"/>
    </source>
</evidence>
<dbReference type="SUPFAM" id="SSF49899">
    <property type="entry name" value="Concanavalin A-like lectins/glucanases"/>
    <property type="match status" value="1"/>
</dbReference>
<accession>A0AAV4BUX0</accession>
<reference evidence="5 6" key="1">
    <citation type="journal article" date="2021" name="Elife">
        <title>Chloroplast acquisition without the gene transfer in kleptoplastic sea slugs, Plakobranchus ocellatus.</title>
        <authorList>
            <person name="Maeda T."/>
            <person name="Takahashi S."/>
            <person name="Yoshida T."/>
            <person name="Shimamura S."/>
            <person name="Takaki Y."/>
            <person name="Nagai Y."/>
            <person name="Toyoda A."/>
            <person name="Suzuki Y."/>
            <person name="Arimoto A."/>
            <person name="Ishii H."/>
            <person name="Satoh N."/>
            <person name="Nishiyama T."/>
            <person name="Hasebe M."/>
            <person name="Maruyama T."/>
            <person name="Minagawa J."/>
            <person name="Obokata J."/>
            <person name="Shigenobu S."/>
        </authorList>
    </citation>
    <scope>NUCLEOTIDE SEQUENCE [LARGE SCALE GENOMIC DNA]</scope>
</reference>
<dbReference type="InterPro" id="IPR013320">
    <property type="entry name" value="ConA-like_dom_sf"/>
</dbReference>
<dbReference type="Proteomes" id="UP000735302">
    <property type="component" value="Unassembled WGS sequence"/>
</dbReference>
<keyword evidence="6" id="KW-1185">Reference proteome</keyword>
<evidence type="ECO:0000256" key="2">
    <source>
        <dbReference type="RuleBase" id="RU102079"/>
    </source>
</evidence>
<dbReference type="EMBL" id="BLXT01005465">
    <property type="protein sequence ID" value="GFO22920.1"/>
    <property type="molecule type" value="Genomic_DNA"/>
</dbReference>
<feature type="domain" description="Galectin" evidence="4">
    <location>
        <begin position="128"/>
        <end position="265"/>
    </location>
</feature>
<feature type="chain" id="PRO_5043763873" description="Galectin" evidence="3">
    <location>
        <begin position="24"/>
        <end position="265"/>
    </location>
</feature>
<evidence type="ECO:0000313" key="5">
    <source>
        <dbReference type="EMBL" id="GFO22920.1"/>
    </source>
</evidence>
<gene>
    <name evidence="5" type="ORF">PoB_004942500</name>
</gene>
<sequence>MRAQKPLTLIWILYHVIVQPSHCILESSQFVKLETLKFVCAVDLLPPTSSPGGSKYLECARECKRQPDCTAFMFTPYDVSLQSAGVKLGACLWCPANNIADVDHTVAQPDSEIWQYVLGYIMQPQNDIQLEIPGALSIGRYLTVHGRVPDPTPERFLVTIQPYSRLQKKDWAVRVSPRFNYNGFKGALAANGRIDSVLVDNNLHWDNYFNFYEGQIFEIIILATTSGFAVFTNGLYIKTVQSTAYMAGDIGFIEVREVEVFRVAY</sequence>
<organism evidence="5 6">
    <name type="scientific">Plakobranchus ocellatus</name>
    <dbReference type="NCBI Taxonomy" id="259542"/>
    <lineage>
        <taxon>Eukaryota</taxon>
        <taxon>Metazoa</taxon>
        <taxon>Spiralia</taxon>
        <taxon>Lophotrochozoa</taxon>
        <taxon>Mollusca</taxon>
        <taxon>Gastropoda</taxon>
        <taxon>Heterobranchia</taxon>
        <taxon>Euthyneura</taxon>
        <taxon>Panpulmonata</taxon>
        <taxon>Sacoglossa</taxon>
        <taxon>Placobranchoidea</taxon>
        <taxon>Plakobranchidae</taxon>
        <taxon>Plakobranchus</taxon>
    </lineage>
</organism>
<name>A0AAV4BUX0_9GAST</name>
<comment type="caution">
    <text evidence="5">The sequence shown here is derived from an EMBL/GenBank/DDBJ whole genome shotgun (WGS) entry which is preliminary data.</text>
</comment>
<dbReference type="PROSITE" id="PS51304">
    <property type="entry name" value="GALECTIN"/>
    <property type="match status" value="1"/>
</dbReference>
<dbReference type="Gene3D" id="2.60.120.200">
    <property type="match status" value="1"/>
</dbReference>
<dbReference type="SMART" id="SM00908">
    <property type="entry name" value="Gal-bind_lectin"/>
    <property type="match status" value="1"/>
</dbReference>
<dbReference type="Pfam" id="PF00337">
    <property type="entry name" value="Gal-bind_lectin"/>
    <property type="match status" value="1"/>
</dbReference>
<evidence type="ECO:0000259" key="4">
    <source>
        <dbReference type="PROSITE" id="PS51304"/>
    </source>
</evidence>
<evidence type="ECO:0000256" key="1">
    <source>
        <dbReference type="ARBA" id="ARBA00022734"/>
    </source>
</evidence>
<feature type="signal peptide" evidence="3">
    <location>
        <begin position="1"/>
        <end position="23"/>
    </location>
</feature>
<evidence type="ECO:0000313" key="6">
    <source>
        <dbReference type="Proteomes" id="UP000735302"/>
    </source>
</evidence>
<keyword evidence="3" id="KW-0732">Signal</keyword>
<dbReference type="GO" id="GO:0030246">
    <property type="term" value="F:carbohydrate binding"/>
    <property type="evidence" value="ECO:0007669"/>
    <property type="project" value="UniProtKB-UniRule"/>
</dbReference>
<protein>
    <recommendedName>
        <fullName evidence="2">Galectin</fullName>
    </recommendedName>
</protein>
<proteinExistence type="predicted"/>